<dbReference type="Proteomes" id="UP000320888">
    <property type="component" value="Unassembled WGS sequence"/>
</dbReference>
<dbReference type="OrthoDB" id="10010883at2"/>
<feature type="region of interest" description="Disordered" evidence="1">
    <location>
        <begin position="1"/>
        <end position="29"/>
    </location>
</feature>
<comment type="caution">
    <text evidence="2">The sequence shown here is derived from an EMBL/GenBank/DDBJ whole genome shotgun (WGS) entry which is preliminary data.</text>
</comment>
<reference evidence="2 3" key="1">
    <citation type="submission" date="2019-07" db="EMBL/GenBank/DDBJ databases">
        <title>Draft genome for Streptomyces benahoarensis MZ03-48.</title>
        <authorList>
            <person name="Gonzalez-Pimentel J.L."/>
        </authorList>
    </citation>
    <scope>NUCLEOTIDE SEQUENCE [LARGE SCALE GENOMIC DNA]</scope>
    <source>
        <strain evidence="2 3">MZ03-48</strain>
    </source>
</reference>
<accession>A0A553ZPY0</accession>
<sequence>MTTLPAPPPRDRALGRGVSTLIPQSSPVSPADRATAALAAIETVPVHVGVRPYRRHPPRGRRTEIVTEPIGDNRRIGVPPGHCVTHFLVGLRPARCSVVHAGVPGVAARGVAEEAVAAGDADFPDPGIGGALMAAMTWQA</sequence>
<proteinExistence type="predicted"/>
<evidence type="ECO:0000313" key="3">
    <source>
        <dbReference type="Proteomes" id="UP000320888"/>
    </source>
</evidence>
<dbReference type="EMBL" id="VKLS01000022">
    <property type="protein sequence ID" value="TSB43517.1"/>
    <property type="molecule type" value="Genomic_DNA"/>
</dbReference>
<protein>
    <submittedName>
        <fullName evidence="2">Uncharacterized protein</fullName>
    </submittedName>
</protein>
<keyword evidence="3" id="KW-1185">Reference proteome</keyword>
<dbReference type="AlphaFoldDB" id="A0A553ZPY0"/>
<gene>
    <name evidence="2" type="ORF">FNZ23_04085</name>
</gene>
<name>A0A553ZPY0_9ACTN</name>
<evidence type="ECO:0000256" key="1">
    <source>
        <dbReference type="SAM" id="MobiDB-lite"/>
    </source>
</evidence>
<organism evidence="2 3">
    <name type="scientific">Streptomyces benahoarensis</name>
    <dbReference type="NCBI Taxonomy" id="2595054"/>
    <lineage>
        <taxon>Bacteria</taxon>
        <taxon>Bacillati</taxon>
        <taxon>Actinomycetota</taxon>
        <taxon>Actinomycetes</taxon>
        <taxon>Kitasatosporales</taxon>
        <taxon>Streptomycetaceae</taxon>
        <taxon>Streptomyces</taxon>
    </lineage>
</organism>
<evidence type="ECO:0000313" key="2">
    <source>
        <dbReference type="EMBL" id="TSB43517.1"/>
    </source>
</evidence>